<evidence type="ECO:0000313" key="2">
    <source>
        <dbReference type="EMBL" id="KAK5111673.1"/>
    </source>
</evidence>
<keyword evidence="1" id="KW-1133">Transmembrane helix</keyword>
<feature type="transmembrane region" description="Helical" evidence="1">
    <location>
        <begin position="556"/>
        <end position="576"/>
    </location>
</feature>
<keyword evidence="1" id="KW-0472">Membrane</keyword>
<name>A0AAN7YNX2_9PEZI</name>
<feature type="transmembrane region" description="Helical" evidence="1">
    <location>
        <begin position="247"/>
        <end position="269"/>
    </location>
</feature>
<evidence type="ECO:0000256" key="1">
    <source>
        <dbReference type="SAM" id="Phobius"/>
    </source>
</evidence>
<sequence>MANSTLLQSINATLNPGWVSNCIARLNTSDYDWTRGIVDGNGDALPGLTEDAWGITIGTCYKYCNQGFIPYSSDFNFQTFAGAMTNYYLPWLALTAQLPFENGDPKANFMSFCLAVGSPAMITYSLTITILNRFWVREKFAELQQKAAGPNVQDRYGGYAERIRAAQYLLQEAQQVPLRASQERGWLSSLVVVPENKDWWTRAEERIKSTRRGFTASLVAQMALAAIAYLFTVIASFMASLGDPTTALQIASGSLWIWLIPVILGWITVGTQYSHHSIQDALKAERAYRALEPPIQGVDYTLLEEQRGLLVRSGLSPQPHRAQTQGFLDAPDIARLQIPNWCGAGVESEEQQKGPTFNYARLFTWWQLAHTIEETLFHTLDNISQGRVCQDIRQYPGVKWDNAAGAENLTGPCAETAIYCGLGTGSIKAYPTWGDMPSEVYRRMFAAAVAGVFVQWGTTGASILIAYKTPTVGLGCRSTSYIVYGAAGTTAWILLVVSTWFSHSAMLRYQQQHIDNPSMDFRIKGDPQNPNQYSRSFMHSSICGAAVITRYCGKMLAIANTLVLLLTSLFEFIGLFDNCWCQGNAIGLHHKGWVLLFKGAPDLKAAAASSWFGGLAMTIVVCTISYVFFALGSQKTDDD</sequence>
<evidence type="ECO:0000313" key="3">
    <source>
        <dbReference type="Proteomes" id="UP001310890"/>
    </source>
</evidence>
<keyword evidence="1" id="KW-0812">Transmembrane</keyword>
<dbReference type="AlphaFoldDB" id="A0AAN7YNX2"/>
<accession>A0AAN7YNX2</accession>
<comment type="caution">
    <text evidence="2">The sequence shown here is derived from an EMBL/GenBank/DDBJ whole genome shotgun (WGS) entry which is preliminary data.</text>
</comment>
<feature type="transmembrane region" description="Helical" evidence="1">
    <location>
        <begin position="479"/>
        <end position="501"/>
    </location>
</feature>
<feature type="transmembrane region" description="Helical" evidence="1">
    <location>
        <begin position="445"/>
        <end position="467"/>
    </location>
</feature>
<gene>
    <name evidence="2" type="ORF">LTR62_004778</name>
</gene>
<feature type="transmembrane region" description="Helical" evidence="1">
    <location>
        <begin position="218"/>
        <end position="241"/>
    </location>
</feature>
<organism evidence="2 3">
    <name type="scientific">Meristemomyces frigidus</name>
    <dbReference type="NCBI Taxonomy" id="1508187"/>
    <lineage>
        <taxon>Eukaryota</taxon>
        <taxon>Fungi</taxon>
        <taxon>Dikarya</taxon>
        <taxon>Ascomycota</taxon>
        <taxon>Pezizomycotina</taxon>
        <taxon>Dothideomycetes</taxon>
        <taxon>Dothideomycetidae</taxon>
        <taxon>Mycosphaerellales</taxon>
        <taxon>Teratosphaeriaceae</taxon>
        <taxon>Meristemomyces</taxon>
    </lineage>
</organism>
<feature type="transmembrane region" description="Helical" evidence="1">
    <location>
        <begin position="611"/>
        <end position="631"/>
    </location>
</feature>
<dbReference type="EMBL" id="JAVRRL010000037">
    <property type="protein sequence ID" value="KAK5111673.1"/>
    <property type="molecule type" value="Genomic_DNA"/>
</dbReference>
<dbReference type="Proteomes" id="UP001310890">
    <property type="component" value="Unassembled WGS sequence"/>
</dbReference>
<protein>
    <submittedName>
        <fullName evidence="2">Uncharacterized protein</fullName>
    </submittedName>
</protein>
<feature type="transmembrane region" description="Helical" evidence="1">
    <location>
        <begin position="109"/>
        <end position="131"/>
    </location>
</feature>
<reference evidence="2" key="1">
    <citation type="submission" date="2023-08" db="EMBL/GenBank/DDBJ databases">
        <title>Black Yeasts Isolated from many extreme environments.</title>
        <authorList>
            <person name="Coleine C."/>
            <person name="Stajich J.E."/>
            <person name="Selbmann L."/>
        </authorList>
    </citation>
    <scope>NUCLEOTIDE SEQUENCE</scope>
    <source>
        <strain evidence="2">CCFEE 5401</strain>
    </source>
</reference>
<proteinExistence type="predicted"/>